<comment type="caution">
    <text evidence="2">The sequence shown here is derived from an EMBL/GenBank/DDBJ whole genome shotgun (WGS) entry which is preliminary data.</text>
</comment>
<gene>
    <name evidence="2" type="ORF">HMPREF0731_4762</name>
</gene>
<evidence type="ECO:0000256" key="1">
    <source>
        <dbReference type="SAM" id="MobiDB-lite"/>
    </source>
</evidence>
<accession>D5RUK0</accession>
<dbReference type="HOGENOM" id="CLU_3157305_0_0_5"/>
<feature type="region of interest" description="Disordered" evidence="1">
    <location>
        <begin position="1"/>
        <end position="20"/>
    </location>
</feature>
<dbReference type="EMBL" id="ADVL01001008">
    <property type="protein sequence ID" value="EFH09017.1"/>
    <property type="molecule type" value="Genomic_DNA"/>
</dbReference>
<evidence type="ECO:0000313" key="3">
    <source>
        <dbReference type="Proteomes" id="UP000005324"/>
    </source>
</evidence>
<protein>
    <submittedName>
        <fullName evidence="2">Uncharacterized protein</fullName>
    </submittedName>
</protein>
<evidence type="ECO:0000313" key="2">
    <source>
        <dbReference type="EMBL" id="EFH09017.1"/>
    </source>
</evidence>
<name>D5RUK0_9PROT</name>
<organism evidence="2 3">
    <name type="scientific">Pseudoroseomonas cervicalis ATCC 49957</name>
    <dbReference type="NCBI Taxonomy" id="525371"/>
    <lineage>
        <taxon>Bacteria</taxon>
        <taxon>Pseudomonadati</taxon>
        <taxon>Pseudomonadota</taxon>
        <taxon>Alphaproteobacteria</taxon>
        <taxon>Acetobacterales</taxon>
        <taxon>Roseomonadaceae</taxon>
        <taxon>Roseomonas</taxon>
    </lineage>
</organism>
<keyword evidence="3" id="KW-1185">Reference proteome</keyword>
<reference evidence="2 3" key="1">
    <citation type="submission" date="2010-04" db="EMBL/GenBank/DDBJ databases">
        <authorList>
            <person name="Qin X."/>
            <person name="Bachman B."/>
            <person name="Battles P."/>
            <person name="Bell A."/>
            <person name="Bess C."/>
            <person name="Bickham C."/>
            <person name="Chaboub L."/>
            <person name="Chen D."/>
            <person name="Coyle M."/>
            <person name="Deiros D.R."/>
            <person name="Dinh H."/>
            <person name="Forbes L."/>
            <person name="Fowler G."/>
            <person name="Francisco L."/>
            <person name="Fu Q."/>
            <person name="Gubbala S."/>
            <person name="Hale W."/>
            <person name="Han Y."/>
            <person name="Hemphill L."/>
            <person name="Highlander S.K."/>
            <person name="Hirani K."/>
            <person name="Hogues M."/>
            <person name="Jackson L."/>
            <person name="Jakkamsetti A."/>
            <person name="Javaid M."/>
            <person name="Jiang H."/>
            <person name="Korchina V."/>
            <person name="Kovar C."/>
            <person name="Lara F."/>
            <person name="Lee S."/>
            <person name="Mata R."/>
            <person name="Mathew T."/>
            <person name="Moen C."/>
            <person name="Morales K."/>
            <person name="Munidasa M."/>
            <person name="Nazareth L."/>
            <person name="Ngo R."/>
            <person name="Nguyen L."/>
            <person name="Okwuonu G."/>
            <person name="Ongeri F."/>
            <person name="Patil S."/>
            <person name="Petrosino J."/>
            <person name="Pham C."/>
            <person name="Pham P."/>
            <person name="Pu L.-L."/>
            <person name="Puazo M."/>
            <person name="Raj R."/>
            <person name="Reid J."/>
            <person name="Rouhana J."/>
            <person name="Saada N."/>
            <person name="Shang Y."/>
            <person name="Simmons D."/>
            <person name="Thornton R."/>
            <person name="Warren J."/>
            <person name="Weissenberger G."/>
            <person name="Zhang J."/>
            <person name="Zhang L."/>
            <person name="Zhou C."/>
            <person name="Zhu D."/>
            <person name="Muzny D."/>
            <person name="Worley K."/>
            <person name="Gibbs R."/>
        </authorList>
    </citation>
    <scope>NUCLEOTIDE SEQUENCE [LARGE SCALE GENOMIC DNA]</scope>
    <source>
        <strain evidence="2 3">ATCC 49957</strain>
    </source>
</reference>
<dbReference type="Proteomes" id="UP000005324">
    <property type="component" value="Unassembled WGS sequence"/>
</dbReference>
<sequence>MFIAPTEQHPPRLEQGRHNRPGTARFRGLFMVFSAGFQLHGGFLLSPS</sequence>
<dbReference type="AlphaFoldDB" id="D5RUK0"/>
<proteinExistence type="predicted"/>